<accession>Q0UL38</accession>
<dbReference type="InterPro" id="IPR023395">
    <property type="entry name" value="MCP_dom_sf"/>
</dbReference>
<keyword evidence="2 6" id="KW-0812">Transmembrane</keyword>
<evidence type="ECO:0000256" key="3">
    <source>
        <dbReference type="ARBA" id="ARBA00022792"/>
    </source>
</evidence>
<organism evidence="7 8">
    <name type="scientific">Phaeosphaeria nodorum (strain SN15 / ATCC MYA-4574 / FGSC 10173)</name>
    <name type="common">Glume blotch fungus</name>
    <name type="synonym">Parastagonospora nodorum</name>
    <dbReference type="NCBI Taxonomy" id="321614"/>
    <lineage>
        <taxon>Eukaryota</taxon>
        <taxon>Fungi</taxon>
        <taxon>Dikarya</taxon>
        <taxon>Ascomycota</taxon>
        <taxon>Pezizomycotina</taxon>
        <taxon>Dothideomycetes</taxon>
        <taxon>Pleosporomycetidae</taxon>
        <taxon>Pleosporales</taxon>
        <taxon>Pleosporineae</taxon>
        <taxon>Phaeosphaeriaceae</taxon>
        <taxon>Parastagonospora</taxon>
    </lineage>
</organism>
<gene>
    <name evidence="7" type="ORF">SNOG_07526</name>
</gene>
<reference evidence="8" key="1">
    <citation type="journal article" date="2007" name="Plant Cell">
        <title>Dothideomycete-plant interactions illuminated by genome sequencing and EST analysis of the wheat pathogen Stagonospora nodorum.</title>
        <authorList>
            <person name="Hane J.K."/>
            <person name="Lowe R.G."/>
            <person name="Solomon P.S."/>
            <person name="Tan K.C."/>
            <person name="Schoch C.L."/>
            <person name="Spatafora J.W."/>
            <person name="Crous P.W."/>
            <person name="Kodira C."/>
            <person name="Birren B.W."/>
            <person name="Galagan J.E."/>
            <person name="Torriani S.F."/>
            <person name="McDonald B.A."/>
            <person name="Oliver R.P."/>
        </authorList>
    </citation>
    <scope>NUCLEOTIDE SEQUENCE [LARGE SCALE GENOMIC DNA]</scope>
    <source>
        <strain evidence="8">SN15 / ATCC MYA-4574 / FGSC 10173</strain>
    </source>
</reference>
<dbReference type="KEGG" id="pno:SNOG_07526"/>
<dbReference type="OMA" id="PIRYPLW"/>
<dbReference type="EMBL" id="CH445335">
    <property type="protein sequence ID" value="EAT84992.1"/>
    <property type="molecule type" value="Genomic_DNA"/>
</dbReference>
<keyword evidence="4 6" id="KW-1133">Transmembrane helix</keyword>
<protein>
    <submittedName>
        <fullName evidence="7">Uncharacterized protein</fullName>
    </submittedName>
</protein>
<keyword evidence="3" id="KW-0999">Mitochondrion inner membrane</keyword>
<proteinExistence type="predicted"/>
<dbReference type="Proteomes" id="UP000001055">
    <property type="component" value="Unassembled WGS sequence"/>
</dbReference>
<dbReference type="SUPFAM" id="SSF103506">
    <property type="entry name" value="Mitochondrial carrier"/>
    <property type="match status" value="1"/>
</dbReference>
<dbReference type="AlphaFoldDB" id="Q0UL38"/>
<dbReference type="VEuPathDB" id="FungiDB:JI435_075250"/>
<dbReference type="GeneID" id="5974754"/>
<evidence type="ECO:0000256" key="4">
    <source>
        <dbReference type="ARBA" id="ARBA00022989"/>
    </source>
</evidence>
<sequence>MAALTKKVSAPEINKSKDVKVTAISYPFWFGGSASCFATFFTHPLDLVKVL</sequence>
<evidence type="ECO:0000256" key="5">
    <source>
        <dbReference type="ARBA" id="ARBA00023136"/>
    </source>
</evidence>
<dbReference type="InParanoid" id="Q0UL38"/>
<keyword evidence="3" id="KW-0496">Mitochondrion</keyword>
<evidence type="ECO:0000313" key="8">
    <source>
        <dbReference type="Proteomes" id="UP000001055"/>
    </source>
</evidence>
<evidence type="ECO:0000256" key="1">
    <source>
        <dbReference type="ARBA" id="ARBA00004370"/>
    </source>
</evidence>
<name>Q0UL38_PHANO</name>
<keyword evidence="5 6" id="KW-0472">Membrane</keyword>
<dbReference type="GO" id="GO:0016020">
    <property type="term" value="C:membrane"/>
    <property type="evidence" value="ECO:0007669"/>
    <property type="project" value="UniProtKB-SubCell"/>
</dbReference>
<comment type="subcellular location">
    <subcellularLocation>
        <location evidence="1">Membrane</location>
    </subcellularLocation>
</comment>
<evidence type="ECO:0000313" key="7">
    <source>
        <dbReference type="EMBL" id="EAT84992.1"/>
    </source>
</evidence>
<evidence type="ECO:0000256" key="2">
    <source>
        <dbReference type="ARBA" id="ARBA00022692"/>
    </source>
</evidence>
<dbReference type="HOGENOM" id="CLU_3107146_0_0_1"/>
<dbReference type="RefSeq" id="XP_001797861.1">
    <property type="nucleotide sequence ID" value="XM_001797809.1"/>
</dbReference>
<evidence type="ECO:0000256" key="6">
    <source>
        <dbReference type="SAM" id="Phobius"/>
    </source>
</evidence>
<feature type="transmembrane region" description="Helical" evidence="6">
    <location>
        <begin position="21"/>
        <end position="41"/>
    </location>
</feature>